<accession>A6IU77</accession>
<evidence type="ECO:0000313" key="3">
    <source>
        <dbReference type="Proteomes" id="UP000234681"/>
    </source>
</evidence>
<name>A6IU77_RAT</name>
<keyword evidence="2" id="KW-0430">Lectin</keyword>
<reference evidence="3" key="1">
    <citation type="submission" date="2005-09" db="EMBL/GenBank/DDBJ databases">
        <authorList>
            <person name="Mural R.J."/>
            <person name="Li P.W."/>
            <person name="Adams M.D."/>
            <person name="Amanatides P.G."/>
            <person name="Baden-Tillson H."/>
            <person name="Barnstead M."/>
            <person name="Chin S.H."/>
            <person name="Dew I."/>
            <person name="Evans C.A."/>
            <person name="Ferriera S."/>
            <person name="Flanigan M."/>
            <person name="Fosler C."/>
            <person name="Glodek A."/>
            <person name="Gu Z."/>
            <person name="Holt R.A."/>
            <person name="Jennings D."/>
            <person name="Kraft C.L."/>
            <person name="Lu F."/>
            <person name="Nguyen T."/>
            <person name="Nusskern D.R."/>
            <person name="Pfannkoch C.M."/>
            <person name="Sitter C."/>
            <person name="Sutton G.G."/>
            <person name="Venter J.C."/>
            <person name="Wang Z."/>
            <person name="Woodage T."/>
            <person name="Zheng X.H."/>
            <person name="Zhong F."/>
        </authorList>
    </citation>
    <scope>NUCLEOTIDE SEQUENCE [LARGE SCALE GENOMIC DNA]</scope>
    <source>
        <strain>BN</strain>
        <strain evidence="3">Sprague-Dawley</strain>
    </source>
</reference>
<proteinExistence type="predicted"/>
<evidence type="ECO:0000313" key="4">
    <source>
        <dbReference type="RGD" id="620214"/>
    </source>
</evidence>
<dbReference type="RGD" id="620214">
    <property type="gene designation" value="Masp2"/>
</dbReference>
<feature type="region of interest" description="Disordered" evidence="1">
    <location>
        <begin position="58"/>
        <end position="81"/>
    </location>
</feature>
<gene>
    <name evidence="2 4" type="primary">Masp2</name>
    <name evidence="2" type="ORF">rCG_31002</name>
</gene>
<dbReference type="EMBL" id="CH473968">
    <property type="protein sequence ID" value="EDL81128.1"/>
    <property type="molecule type" value="Genomic_DNA"/>
</dbReference>
<dbReference type="Proteomes" id="UP000234681">
    <property type="component" value="Chromosome 5"/>
</dbReference>
<organism evidence="2 3">
    <name type="scientific">Rattus norvegicus</name>
    <name type="common">Rat</name>
    <dbReference type="NCBI Taxonomy" id="10116"/>
    <lineage>
        <taxon>Eukaryota</taxon>
        <taxon>Metazoa</taxon>
        <taxon>Chordata</taxon>
        <taxon>Craniata</taxon>
        <taxon>Vertebrata</taxon>
        <taxon>Euteleostomi</taxon>
        <taxon>Mammalia</taxon>
        <taxon>Eutheria</taxon>
        <taxon>Euarchontoglires</taxon>
        <taxon>Glires</taxon>
        <taxon>Rodentia</taxon>
        <taxon>Myomorpha</taxon>
        <taxon>Muroidea</taxon>
        <taxon>Muridae</taxon>
        <taxon>Murinae</taxon>
        <taxon>Rattus</taxon>
    </lineage>
</organism>
<dbReference type="GO" id="GO:0030246">
    <property type="term" value="F:carbohydrate binding"/>
    <property type="evidence" value="ECO:0007669"/>
    <property type="project" value="UniProtKB-KW"/>
</dbReference>
<protein>
    <submittedName>
        <fullName evidence="2">Mannan-binding lectin serine peptidase 2, isoform CRA_c</fullName>
    </submittedName>
</protein>
<sequence>MRSHSQDLRPSMQRRMWMNAEHPWETQSLVTIIATTTWAATTAPAEWATFCTRTSIPAQSRASNLPRSSLPTPVSQTPVNTCPHDSALSGWSGCQHPFTFPRQ</sequence>
<dbReference type="AlphaFoldDB" id="A6IU77"/>
<evidence type="ECO:0000313" key="2">
    <source>
        <dbReference type="EMBL" id="EDL81128.1"/>
    </source>
</evidence>
<evidence type="ECO:0000256" key="1">
    <source>
        <dbReference type="SAM" id="MobiDB-lite"/>
    </source>
</evidence>
<feature type="compositionally biased region" description="Polar residues" evidence="1">
    <location>
        <begin position="58"/>
        <end position="80"/>
    </location>
</feature>